<dbReference type="InterPro" id="IPR036217">
    <property type="entry name" value="MethylDNA_cys_MeTrfase_DNAb"/>
</dbReference>
<evidence type="ECO:0000256" key="1">
    <source>
        <dbReference type="ARBA" id="ARBA00001286"/>
    </source>
</evidence>
<dbReference type="PANTHER" id="PTHR10815">
    <property type="entry name" value="METHYLATED-DNA--PROTEIN-CYSTEINE METHYLTRANSFERASE"/>
    <property type="match status" value="1"/>
</dbReference>
<dbReference type="PROSITE" id="PS00374">
    <property type="entry name" value="MGMT"/>
    <property type="match status" value="1"/>
</dbReference>
<protein>
    <submittedName>
        <fullName evidence="9">Methylated-DNA-[protein]-cysteine S-methyltransferase</fullName>
        <ecNumber evidence="9">2.1.1.63</ecNumber>
    </submittedName>
</protein>
<feature type="domain" description="Methylguanine DNA methyltransferase ribonuclease-like" evidence="8">
    <location>
        <begin position="4"/>
        <end position="71"/>
    </location>
</feature>
<dbReference type="PANTHER" id="PTHR10815:SF12">
    <property type="entry name" value="METHYLATED-DNA--PROTEIN-CYSTEINE METHYLTRANSFERASE, INDUCIBLE"/>
    <property type="match status" value="1"/>
</dbReference>
<dbReference type="InterPro" id="IPR014048">
    <property type="entry name" value="MethylDNA_cys_MeTrfase_DNA-bd"/>
</dbReference>
<evidence type="ECO:0000256" key="2">
    <source>
        <dbReference type="ARBA" id="ARBA00022603"/>
    </source>
</evidence>
<dbReference type="Gene3D" id="1.10.10.10">
    <property type="entry name" value="Winged helix-like DNA-binding domain superfamily/Winged helix DNA-binding domain"/>
    <property type="match status" value="1"/>
</dbReference>
<evidence type="ECO:0000259" key="8">
    <source>
        <dbReference type="Pfam" id="PF02870"/>
    </source>
</evidence>
<gene>
    <name evidence="9" type="ORF">HNP81_000354</name>
</gene>
<dbReference type="EC" id="2.1.1.63" evidence="9"/>
<evidence type="ECO:0000259" key="7">
    <source>
        <dbReference type="Pfam" id="PF01035"/>
    </source>
</evidence>
<evidence type="ECO:0000256" key="6">
    <source>
        <dbReference type="ARBA" id="ARBA00049348"/>
    </source>
</evidence>
<dbReference type="Pfam" id="PF02870">
    <property type="entry name" value="Methyltransf_1N"/>
    <property type="match status" value="1"/>
</dbReference>
<feature type="domain" description="Methylated-DNA-[protein]-cysteine S-methyltransferase DNA binding" evidence="7">
    <location>
        <begin position="81"/>
        <end position="161"/>
    </location>
</feature>
<dbReference type="InterPro" id="IPR001497">
    <property type="entry name" value="MethylDNA_cys_MeTrfase_AS"/>
</dbReference>
<dbReference type="GO" id="GO:0032259">
    <property type="term" value="P:methylation"/>
    <property type="evidence" value="ECO:0007669"/>
    <property type="project" value="UniProtKB-KW"/>
</dbReference>
<keyword evidence="4" id="KW-0227">DNA damage</keyword>
<dbReference type="RefSeq" id="WP_281384476.1">
    <property type="nucleotide sequence ID" value="NZ_JACJHX010000001.1"/>
</dbReference>
<comment type="catalytic activity">
    <reaction evidence="6">
        <text>a 6-O-methyl-2'-deoxyguanosine in DNA + L-cysteinyl-[protein] = S-methyl-L-cysteinyl-[protein] + a 2'-deoxyguanosine in DNA</text>
        <dbReference type="Rhea" id="RHEA:24000"/>
        <dbReference type="Rhea" id="RHEA-COMP:10131"/>
        <dbReference type="Rhea" id="RHEA-COMP:10132"/>
        <dbReference type="Rhea" id="RHEA-COMP:11367"/>
        <dbReference type="Rhea" id="RHEA-COMP:11368"/>
        <dbReference type="ChEBI" id="CHEBI:29950"/>
        <dbReference type="ChEBI" id="CHEBI:82612"/>
        <dbReference type="ChEBI" id="CHEBI:85445"/>
        <dbReference type="ChEBI" id="CHEBI:85448"/>
        <dbReference type="EC" id="2.1.1.63"/>
    </reaction>
</comment>
<dbReference type="SUPFAM" id="SSF46767">
    <property type="entry name" value="Methylated DNA-protein cysteine methyltransferase, C-terminal domain"/>
    <property type="match status" value="1"/>
</dbReference>
<keyword evidence="5" id="KW-0234">DNA repair</keyword>
<keyword evidence="2 9" id="KW-0489">Methyltransferase</keyword>
<dbReference type="CDD" id="cd06445">
    <property type="entry name" value="ATase"/>
    <property type="match status" value="1"/>
</dbReference>
<comment type="catalytic activity">
    <reaction evidence="1">
        <text>a 4-O-methyl-thymidine in DNA + L-cysteinyl-[protein] = a thymidine in DNA + S-methyl-L-cysteinyl-[protein]</text>
        <dbReference type="Rhea" id="RHEA:53428"/>
        <dbReference type="Rhea" id="RHEA-COMP:10131"/>
        <dbReference type="Rhea" id="RHEA-COMP:10132"/>
        <dbReference type="Rhea" id="RHEA-COMP:13555"/>
        <dbReference type="Rhea" id="RHEA-COMP:13556"/>
        <dbReference type="ChEBI" id="CHEBI:29950"/>
        <dbReference type="ChEBI" id="CHEBI:82612"/>
        <dbReference type="ChEBI" id="CHEBI:137386"/>
        <dbReference type="ChEBI" id="CHEBI:137387"/>
        <dbReference type="EC" id="2.1.1.63"/>
    </reaction>
</comment>
<evidence type="ECO:0000256" key="4">
    <source>
        <dbReference type="ARBA" id="ARBA00022763"/>
    </source>
</evidence>
<evidence type="ECO:0000256" key="5">
    <source>
        <dbReference type="ARBA" id="ARBA00023204"/>
    </source>
</evidence>
<evidence type="ECO:0000313" key="10">
    <source>
        <dbReference type="Proteomes" id="UP000626697"/>
    </source>
</evidence>
<reference evidence="9 10" key="1">
    <citation type="submission" date="2020-08" db="EMBL/GenBank/DDBJ databases">
        <title>Genomic Encyclopedia of Type Strains, Phase IV (KMG-IV): sequencing the most valuable type-strain genomes for metagenomic binning, comparative biology and taxonomic classification.</title>
        <authorList>
            <person name="Goeker M."/>
        </authorList>
    </citation>
    <scope>NUCLEOTIDE SEQUENCE [LARGE SCALE GENOMIC DNA]</scope>
    <source>
        <strain evidence="9 10">DSM 105481</strain>
    </source>
</reference>
<dbReference type="GO" id="GO:0003908">
    <property type="term" value="F:methylated-DNA-[protein]-cysteine S-methyltransferase activity"/>
    <property type="evidence" value="ECO:0007669"/>
    <property type="project" value="UniProtKB-EC"/>
</dbReference>
<dbReference type="Proteomes" id="UP000626697">
    <property type="component" value="Unassembled WGS sequence"/>
</dbReference>
<keyword evidence="3 9" id="KW-0808">Transferase</keyword>
<evidence type="ECO:0000256" key="3">
    <source>
        <dbReference type="ARBA" id="ARBA00022679"/>
    </source>
</evidence>
<organism evidence="9 10">
    <name type="scientific">Peribacillus huizhouensis</name>
    <dbReference type="NCBI Taxonomy" id="1501239"/>
    <lineage>
        <taxon>Bacteria</taxon>
        <taxon>Bacillati</taxon>
        <taxon>Bacillota</taxon>
        <taxon>Bacilli</taxon>
        <taxon>Bacillales</taxon>
        <taxon>Bacillaceae</taxon>
        <taxon>Peribacillus</taxon>
    </lineage>
</organism>
<dbReference type="NCBIfam" id="TIGR00589">
    <property type="entry name" value="ogt"/>
    <property type="match status" value="1"/>
</dbReference>
<comment type="caution">
    <text evidence="9">The sequence shown here is derived from an EMBL/GenBank/DDBJ whole genome shotgun (WGS) entry which is preliminary data.</text>
</comment>
<name>A0ABR6CJ44_9BACI</name>
<dbReference type="EMBL" id="JACJHX010000001">
    <property type="protein sequence ID" value="MBA9025072.1"/>
    <property type="molecule type" value="Genomic_DNA"/>
</dbReference>
<accession>A0ABR6CJ44</accession>
<dbReference type="InterPro" id="IPR008332">
    <property type="entry name" value="MethylG_MeTrfase_N"/>
</dbReference>
<dbReference type="Pfam" id="PF01035">
    <property type="entry name" value="DNA_binding_1"/>
    <property type="match status" value="1"/>
</dbReference>
<proteinExistence type="predicted"/>
<dbReference type="Gene3D" id="3.30.160.70">
    <property type="entry name" value="Methylated DNA-protein cysteine methyltransferase domain"/>
    <property type="match status" value="1"/>
</dbReference>
<evidence type="ECO:0000313" key="9">
    <source>
        <dbReference type="EMBL" id="MBA9025072.1"/>
    </source>
</evidence>
<sequence length="164" mass="18739">MTYYYTDYHHPFAGDLYLLANEEQLVSISFGEDDFKKRSKKLDVIFDKEHFVFTRILPMLTAYLSGEVVDFPEVCILSGTEFQRKVWEEISRIPRGETRTYSEIAVAINRPNAVRAVGQASRANPLPFIIPCHRVVGKNGTLTGYAGSRIHIKELLLKGERITQ</sequence>
<dbReference type="InterPro" id="IPR036388">
    <property type="entry name" value="WH-like_DNA-bd_sf"/>
</dbReference>
<keyword evidence="10" id="KW-1185">Reference proteome</keyword>